<evidence type="ECO:0000313" key="2">
    <source>
        <dbReference type="EMBL" id="CAA9387633.1"/>
    </source>
</evidence>
<feature type="region of interest" description="Disordered" evidence="1">
    <location>
        <begin position="1"/>
        <end position="81"/>
    </location>
</feature>
<name>A0A6J4NKC7_9RHOB</name>
<feature type="non-terminal residue" evidence="2">
    <location>
        <position position="1"/>
    </location>
</feature>
<accession>A0A6J4NKC7</accession>
<dbReference type="EMBL" id="CADCUU010000040">
    <property type="protein sequence ID" value="CAA9387633.1"/>
    <property type="molecule type" value="Genomic_DNA"/>
</dbReference>
<sequence length="81" mass="8905">LEVRPGHRDGRRHGHGQAQGDRDAGHGRRRGHPDPRRHGPDGGTPLRAHLARRPGGTDLGRYERDPAPHHQPRPPAPARGL</sequence>
<proteinExistence type="predicted"/>
<protein>
    <submittedName>
        <fullName evidence="2">Acyl-CoA dehydrogenase PA4979</fullName>
    </submittedName>
</protein>
<feature type="non-terminal residue" evidence="2">
    <location>
        <position position="81"/>
    </location>
</feature>
<feature type="compositionally biased region" description="Basic and acidic residues" evidence="1">
    <location>
        <begin position="20"/>
        <end position="40"/>
    </location>
</feature>
<dbReference type="AlphaFoldDB" id="A0A6J4NKC7"/>
<reference evidence="2" key="1">
    <citation type="submission" date="2020-02" db="EMBL/GenBank/DDBJ databases">
        <authorList>
            <person name="Meier V. D."/>
        </authorList>
    </citation>
    <scope>NUCLEOTIDE SEQUENCE</scope>
    <source>
        <strain evidence="2">AVDCRST_MAG15</strain>
    </source>
</reference>
<organism evidence="2">
    <name type="scientific">uncultured Rubellimicrobium sp</name>
    <dbReference type="NCBI Taxonomy" id="543078"/>
    <lineage>
        <taxon>Bacteria</taxon>
        <taxon>Pseudomonadati</taxon>
        <taxon>Pseudomonadota</taxon>
        <taxon>Alphaproteobacteria</taxon>
        <taxon>Rhodobacterales</taxon>
        <taxon>Roseobacteraceae</taxon>
        <taxon>Rubellimicrobium</taxon>
        <taxon>environmental samples</taxon>
    </lineage>
</organism>
<gene>
    <name evidence="2" type="ORF">AVDCRST_MAG15-271</name>
</gene>
<evidence type="ECO:0000256" key="1">
    <source>
        <dbReference type="SAM" id="MobiDB-lite"/>
    </source>
</evidence>